<dbReference type="EMBL" id="UGNP01000001">
    <property type="protein sequence ID" value="STX10545.1"/>
    <property type="molecule type" value="Genomic_DNA"/>
</dbReference>
<evidence type="ECO:0000256" key="2">
    <source>
        <dbReference type="ARBA" id="ARBA00022741"/>
    </source>
</evidence>
<evidence type="ECO:0000256" key="4">
    <source>
        <dbReference type="ARBA" id="ARBA00023134"/>
    </source>
</evidence>
<dbReference type="RefSeq" id="WP_109350625.1">
    <property type="nucleotide sequence ID" value="NZ_BJUE01000048.1"/>
</dbReference>
<sequence>MVGIRGLENPILLNEKNVNEYLVIGTMSSGKSTFLNSLIGFELFPSKNEACTAKIISYYANPARDEFLFKFKNHNKPTIQKKLDSKQIEEWNGNSEMNEVFIEGPIRSSKKKSFGVIDTPGPNNSMDKSHRKMMEKALNNSKYKKVFYILNATQLGTEDDRNLLSFVKENCSKSKIIFVVNKSDEIDDTEEENLNIVSTNVKKYLEKNGFKKPEIYFVSALSALLAIKSINKYDLTRKEIRDYKNLSILLEENLASYNINNSMKKSSSGKIENKLWNNSGIPELINIL</sequence>
<dbReference type="PANTHER" id="PTHR10465:SF0">
    <property type="entry name" value="SARCALUMENIN"/>
    <property type="match status" value="1"/>
</dbReference>
<dbReference type="EMBL" id="SNZG01000040">
    <property type="protein sequence ID" value="TDR34353.1"/>
    <property type="molecule type" value="Genomic_DNA"/>
</dbReference>
<comment type="caution">
    <text evidence="7">The sequence shown here is derived from an EMBL/GenBank/DDBJ whole genome shotgun (WGS) entry which is preliminary data.</text>
</comment>
<accession>A0A8B4QD00</accession>
<dbReference type="Proteomes" id="UP000294641">
    <property type="component" value="Unassembled WGS sequence"/>
</dbReference>
<dbReference type="Gene3D" id="3.40.50.300">
    <property type="entry name" value="P-loop containing nucleotide triphosphate hydrolases"/>
    <property type="match status" value="1"/>
</dbReference>
<proteinExistence type="predicted"/>
<feature type="domain" description="Dynamin N-terminal" evidence="6">
    <location>
        <begin position="22"/>
        <end position="182"/>
    </location>
</feature>
<gene>
    <name evidence="8" type="ORF">DFR61_1408</name>
    <name evidence="7" type="ORF">NCTC10597_02292</name>
</gene>
<evidence type="ECO:0000313" key="8">
    <source>
        <dbReference type="EMBL" id="TDR34353.1"/>
    </source>
</evidence>
<dbReference type="PANTHER" id="PTHR10465">
    <property type="entry name" value="TRANSMEMBRANE GTPASE FZO1"/>
    <property type="match status" value="1"/>
</dbReference>
<dbReference type="Pfam" id="PF00350">
    <property type="entry name" value="Dynamin_N"/>
    <property type="match status" value="1"/>
</dbReference>
<dbReference type="GO" id="GO:0003924">
    <property type="term" value="F:GTPase activity"/>
    <property type="evidence" value="ECO:0007669"/>
    <property type="project" value="InterPro"/>
</dbReference>
<reference evidence="8 10" key="2">
    <citation type="submission" date="2019-03" db="EMBL/GenBank/DDBJ databases">
        <title>Genomic Encyclopedia of Type Strains, Phase IV (KMG-IV): sequencing the most valuable type-strain genomes for metagenomic binning, comparative biology and taxonomic classification.</title>
        <authorList>
            <person name="Goeker M."/>
        </authorList>
    </citation>
    <scope>NUCLEOTIDE SEQUENCE [LARGE SCALE GENOMIC DNA]</scope>
    <source>
        <strain evidence="8 10">DSM 20580</strain>
    </source>
</reference>
<dbReference type="AlphaFoldDB" id="A0A8B4QD00"/>
<keyword evidence="4" id="KW-0342">GTP-binding</keyword>
<keyword evidence="3" id="KW-0378">Hydrolase</keyword>
<dbReference type="SUPFAM" id="SSF52540">
    <property type="entry name" value="P-loop containing nucleoside triphosphate hydrolases"/>
    <property type="match status" value="1"/>
</dbReference>
<comment type="subcellular location">
    <subcellularLocation>
        <location evidence="1">Membrane</location>
    </subcellularLocation>
</comment>
<dbReference type="GO" id="GO:0008053">
    <property type="term" value="P:mitochondrial fusion"/>
    <property type="evidence" value="ECO:0007669"/>
    <property type="project" value="TreeGrafter"/>
</dbReference>
<dbReference type="Proteomes" id="UP000254330">
    <property type="component" value="Unassembled WGS sequence"/>
</dbReference>
<dbReference type="InterPro" id="IPR045063">
    <property type="entry name" value="Dynamin_N"/>
</dbReference>
<reference evidence="7 9" key="1">
    <citation type="submission" date="2018-06" db="EMBL/GenBank/DDBJ databases">
        <authorList>
            <consortium name="Pathogen Informatics"/>
            <person name="Doyle S."/>
        </authorList>
    </citation>
    <scope>NUCLEOTIDE SEQUENCE [LARGE SCALE GENOMIC DNA]</scope>
    <source>
        <strain evidence="7 9">NCTC10597</strain>
    </source>
</reference>
<dbReference type="InterPro" id="IPR027094">
    <property type="entry name" value="Mitofusin_fam"/>
</dbReference>
<dbReference type="GO" id="GO:0005525">
    <property type="term" value="F:GTP binding"/>
    <property type="evidence" value="ECO:0007669"/>
    <property type="project" value="UniProtKB-KW"/>
</dbReference>
<keyword evidence="5" id="KW-0472">Membrane</keyword>
<evidence type="ECO:0000256" key="3">
    <source>
        <dbReference type="ARBA" id="ARBA00022801"/>
    </source>
</evidence>
<name>A0A8B4QD00_9BACL</name>
<keyword evidence="2" id="KW-0547">Nucleotide-binding</keyword>
<protein>
    <submittedName>
        <fullName evidence="8">Dynamin family protein</fullName>
    </submittedName>
    <submittedName>
        <fullName evidence="7">Predicted GTPase</fullName>
    </submittedName>
</protein>
<evidence type="ECO:0000256" key="1">
    <source>
        <dbReference type="ARBA" id="ARBA00004370"/>
    </source>
</evidence>
<evidence type="ECO:0000313" key="9">
    <source>
        <dbReference type="Proteomes" id="UP000254330"/>
    </source>
</evidence>
<dbReference type="InterPro" id="IPR027417">
    <property type="entry name" value="P-loop_NTPase"/>
</dbReference>
<organism evidence="7 9">
    <name type="scientific">Kurthia zopfii</name>
    <dbReference type="NCBI Taxonomy" id="1650"/>
    <lineage>
        <taxon>Bacteria</taxon>
        <taxon>Bacillati</taxon>
        <taxon>Bacillota</taxon>
        <taxon>Bacilli</taxon>
        <taxon>Bacillales</taxon>
        <taxon>Caryophanaceae</taxon>
        <taxon>Kurthia</taxon>
    </lineage>
</organism>
<evidence type="ECO:0000256" key="5">
    <source>
        <dbReference type="ARBA" id="ARBA00023136"/>
    </source>
</evidence>
<evidence type="ECO:0000313" key="10">
    <source>
        <dbReference type="Proteomes" id="UP000294641"/>
    </source>
</evidence>
<evidence type="ECO:0000259" key="6">
    <source>
        <dbReference type="Pfam" id="PF00350"/>
    </source>
</evidence>
<dbReference type="GO" id="GO:0016020">
    <property type="term" value="C:membrane"/>
    <property type="evidence" value="ECO:0007669"/>
    <property type="project" value="UniProtKB-SubCell"/>
</dbReference>
<evidence type="ECO:0000313" key="7">
    <source>
        <dbReference type="EMBL" id="STX10545.1"/>
    </source>
</evidence>
<keyword evidence="10" id="KW-1185">Reference proteome</keyword>
<dbReference type="OrthoDB" id="435796at2"/>